<reference evidence="2" key="1">
    <citation type="submission" date="2016-10" db="EMBL/GenBank/DDBJ databases">
        <title>Sequence of Gallionella enrichment culture.</title>
        <authorList>
            <person name="Poehlein A."/>
            <person name="Muehling M."/>
            <person name="Daniel R."/>
        </authorList>
    </citation>
    <scope>NUCLEOTIDE SEQUENCE</scope>
</reference>
<accession>A0A1J5P6Q6</accession>
<feature type="region of interest" description="Disordered" evidence="1">
    <location>
        <begin position="216"/>
        <end position="270"/>
    </location>
</feature>
<evidence type="ECO:0000256" key="1">
    <source>
        <dbReference type="SAM" id="MobiDB-lite"/>
    </source>
</evidence>
<sequence length="304" mass="32433">MAVAQVGDAGAAQLADAGQRAAVGCAAQDHIDPVAGTLQRGSVVRCTQKDDIFQIPGPLQSRQAGIVHGTARDQTAHAVRQHADLAHRQRPVLQQWFKLCGQRLAILRDVQAAVVAQIDRGKALLLRQRGGVIDGLAVLLAAPLQIIHAQAMDDQKYLRADVGQINRALGVDDPTLMAQGHGRGQRIGTGLQLLAHDTIEGSDGSGTLKRLRTGTLQTQQQRLKPGKRRRQALTHQGRDPRDALIDRTGQTARLARHRTTGGTQSTPDRLVHPFGHAGDCPRGLGGQQRQGAQVAGAPMVADGF</sequence>
<proteinExistence type="predicted"/>
<protein>
    <submittedName>
        <fullName evidence="2">Uncharacterized protein</fullName>
    </submittedName>
</protein>
<organism evidence="2">
    <name type="scientific">mine drainage metagenome</name>
    <dbReference type="NCBI Taxonomy" id="410659"/>
    <lineage>
        <taxon>unclassified sequences</taxon>
        <taxon>metagenomes</taxon>
        <taxon>ecological metagenomes</taxon>
    </lineage>
</organism>
<name>A0A1J5P6Q6_9ZZZZ</name>
<feature type="compositionally biased region" description="Basic and acidic residues" evidence="1">
    <location>
        <begin position="236"/>
        <end position="245"/>
    </location>
</feature>
<gene>
    <name evidence="2" type="ORF">GALL_511670</name>
</gene>
<feature type="region of interest" description="Disordered" evidence="1">
    <location>
        <begin position="285"/>
        <end position="304"/>
    </location>
</feature>
<dbReference type="EMBL" id="MLJW01006048">
    <property type="protein sequence ID" value="OIQ67257.1"/>
    <property type="molecule type" value="Genomic_DNA"/>
</dbReference>
<dbReference type="AlphaFoldDB" id="A0A1J5P6Q6"/>
<evidence type="ECO:0000313" key="2">
    <source>
        <dbReference type="EMBL" id="OIQ67257.1"/>
    </source>
</evidence>
<comment type="caution">
    <text evidence="2">The sequence shown here is derived from an EMBL/GenBank/DDBJ whole genome shotgun (WGS) entry which is preliminary data.</text>
</comment>